<sequence>MEHLDEETLAAMALGESPPSSSATQHLSRCDRCRRQLDAYAYVITTAKPTSVPDDELLEPPAGLWESIAEELHIAPHHEHPADPGHGTHRPSPPHETRRHLSAADDTRQGGATATSAARRSRRTGRFAVTLAACAALLGAGAGSAITWWATQNSATSAPAATDGSRLDSLRTGSTGYARLDESDGHRTLDVAVKGLPPNPGYFEVWLMDRSHTRLISMGVLGPDGRAALPVPDNVDLSDYSVVDVSVQPYNGKPDHSGDSIVRGPYAG</sequence>
<keyword evidence="1" id="KW-0805">Transcription regulation</keyword>
<dbReference type="Gene3D" id="1.10.10.1320">
    <property type="entry name" value="Anti-sigma factor, zinc-finger domain"/>
    <property type="match status" value="1"/>
</dbReference>
<keyword evidence="4" id="KW-0472">Membrane</keyword>
<feature type="compositionally biased region" description="Low complexity" evidence="3">
    <location>
        <begin position="109"/>
        <end position="118"/>
    </location>
</feature>
<comment type="caution">
    <text evidence="6">The sequence shown here is derived from an EMBL/GenBank/DDBJ whole genome shotgun (WGS) entry which is preliminary data.</text>
</comment>
<name>A0ABQ3RYD0_9ACTN</name>
<dbReference type="InterPro" id="IPR041916">
    <property type="entry name" value="Anti_sigma_zinc_sf"/>
</dbReference>
<feature type="region of interest" description="Disordered" evidence="3">
    <location>
        <begin position="77"/>
        <end position="122"/>
    </location>
</feature>
<dbReference type="Pfam" id="PF10099">
    <property type="entry name" value="RskA_C"/>
    <property type="match status" value="1"/>
</dbReference>
<dbReference type="GeneID" id="91470402"/>
<keyword evidence="4" id="KW-1133">Transmembrane helix</keyword>
<keyword evidence="7" id="KW-1185">Reference proteome</keyword>
<evidence type="ECO:0000259" key="5">
    <source>
        <dbReference type="Pfam" id="PF10099"/>
    </source>
</evidence>
<reference evidence="7" key="1">
    <citation type="submission" date="2023-07" db="EMBL/GenBank/DDBJ databases">
        <title>Whole genome shotgun sequence of Streptomyces cacaoi subsp. asoensis NBRC 13813.</title>
        <authorList>
            <person name="Komaki H."/>
            <person name="Tamura T."/>
        </authorList>
    </citation>
    <scope>NUCLEOTIDE SEQUENCE [LARGE SCALE GENOMIC DNA]</scope>
    <source>
        <strain evidence="7">NBRC 13813</strain>
    </source>
</reference>
<dbReference type="EMBL" id="BNEB01000002">
    <property type="protein sequence ID" value="GHI60859.1"/>
    <property type="molecule type" value="Genomic_DNA"/>
</dbReference>
<protein>
    <recommendedName>
        <fullName evidence="5">Anti-sigma K factor RskA C-terminal domain-containing protein</fullName>
    </recommendedName>
</protein>
<evidence type="ECO:0000256" key="3">
    <source>
        <dbReference type="SAM" id="MobiDB-lite"/>
    </source>
</evidence>
<evidence type="ECO:0000313" key="6">
    <source>
        <dbReference type="EMBL" id="GHI60859.1"/>
    </source>
</evidence>
<keyword evidence="2" id="KW-0804">Transcription</keyword>
<gene>
    <name evidence="6" type="ORF">Saso_25090</name>
</gene>
<evidence type="ECO:0000256" key="4">
    <source>
        <dbReference type="SAM" id="Phobius"/>
    </source>
</evidence>
<proteinExistence type="predicted"/>
<dbReference type="Proteomes" id="UP000649259">
    <property type="component" value="Unassembled WGS sequence"/>
</dbReference>
<dbReference type="InterPro" id="IPR018764">
    <property type="entry name" value="RskA_C"/>
</dbReference>
<feature type="transmembrane region" description="Helical" evidence="4">
    <location>
        <begin position="127"/>
        <end position="150"/>
    </location>
</feature>
<evidence type="ECO:0000256" key="1">
    <source>
        <dbReference type="ARBA" id="ARBA00023015"/>
    </source>
</evidence>
<feature type="region of interest" description="Disordered" evidence="3">
    <location>
        <begin position="248"/>
        <end position="268"/>
    </location>
</feature>
<keyword evidence="4" id="KW-0812">Transmembrane</keyword>
<dbReference type="RefSeq" id="WP_189919384.1">
    <property type="nucleotide sequence ID" value="NZ_BMSI01000002.1"/>
</dbReference>
<evidence type="ECO:0000256" key="2">
    <source>
        <dbReference type="ARBA" id="ARBA00023163"/>
    </source>
</evidence>
<evidence type="ECO:0000313" key="7">
    <source>
        <dbReference type="Proteomes" id="UP000649259"/>
    </source>
</evidence>
<feature type="domain" description="Anti-sigma K factor RskA C-terminal" evidence="5">
    <location>
        <begin position="131"/>
        <end position="258"/>
    </location>
</feature>
<accession>A0ABQ3RYD0</accession>
<organism evidence="6 7">
    <name type="scientific">Streptomyces asoensis</name>
    <dbReference type="NCBI Taxonomy" id="249586"/>
    <lineage>
        <taxon>Bacteria</taxon>
        <taxon>Bacillati</taxon>
        <taxon>Actinomycetota</taxon>
        <taxon>Actinomycetes</taxon>
        <taxon>Kitasatosporales</taxon>
        <taxon>Streptomycetaceae</taxon>
        <taxon>Streptomyces</taxon>
    </lineage>
</organism>